<gene>
    <name evidence="6" type="ORF">MEUPH1_LOCUS30546</name>
</gene>
<accession>A0AAV0YDI7</accession>
<keyword evidence="3" id="KW-0862">Zinc</keyword>
<evidence type="ECO:0000259" key="5">
    <source>
        <dbReference type="Pfam" id="PF10551"/>
    </source>
</evidence>
<organism evidence="6 7">
    <name type="scientific">Macrosiphum euphorbiae</name>
    <name type="common">potato aphid</name>
    <dbReference type="NCBI Taxonomy" id="13131"/>
    <lineage>
        <taxon>Eukaryota</taxon>
        <taxon>Metazoa</taxon>
        <taxon>Ecdysozoa</taxon>
        <taxon>Arthropoda</taxon>
        <taxon>Hexapoda</taxon>
        <taxon>Insecta</taxon>
        <taxon>Pterygota</taxon>
        <taxon>Neoptera</taxon>
        <taxon>Paraneoptera</taxon>
        <taxon>Hemiptera</taxon>
        <taxon>Sternorrhyncha</taxon>
        <taxon>Aphidomorpha</taxon>
        <taxon>Aphidoidea</taxon>
        <taxon>Aphididae</taxon>
        <taxon>Macrosiphini</taxon>
        <taxon>Macrosiphum</taxon>
    </lineage>
</organism>
<dbReference type="Pfam" id="PF10551">
    <property type="entry name" value="MULE"/>
    <property type="match status" value="1"/>
</dbReference>
<evidence type="ECO:0000313" key="7">
    <source>
        <dbReference type="Proteomes" id="UP001160148"/>
    </source>
</evidence>
<protein>
    <recommendedName>
        <fullName evidence="8">MULE transposase domain-containing protein</fullName>
    </recommendedName>
</protein>
<keyword evidence="2" id="KW-0863">Zinc-finger</keyword>
<dbReference type="Proteomes" id="UP001160148">
    <property type="component" value="Unassembled WGS sequence"/>
</dbReference>
<dbReference type="SUPFAM" id="SSF75632">
    <property type="entry name" value="Cullin homology domain"/>
    <property type="match status" value="1"/>
</dbReference>
<dbReference type="Pfam" id="PF04500">
    <property type="entry name" value="FLYWCH"/>
    <property type="match status" value="1"/>
</dbReference>
<evidence type="ECO:0000259" key="4">
    <source>
        <dbReference type="Pfam" id="PF04500"/>
    </source>
</evidence>
<dbReference type="InterPro" id="IPR007588">
    <property type="entry name" value="Znf_FLYWCH"/>
</dbReference>
<feature type="domain" description="FLYWCH-type" evidence="4">
    <location>
        <begin position="5"/>
        <end position="64"/>
    </location>
</feature>
<evidence type="ECO:0008006" key="8">
    <source>
        <dbReference type="Google" id="ProtNLM"/>
    </source>
</evidence>
<dbReference type="EMBL" id="CARXXK010001683">
    <property type="protein sequence ID" value="CAI6377261.1"/>
    <property type="molecule type" value="Genomic_DNA"/>
</dbReference>
<feature type="domain" description="MULE transposase" evidence="5">
    <location>
        <begin position="188"/>
        <end position="282"/>
    </location>
</feature>
<dbReference type="InterPro" id="IPR018289">
    <property type="entry name" value="MULE_transposase_dom"/>
</dbReference>
<keyword evidence="7" id="KW-1185">Reference proteome</keyword>
<name>A0AAV0YDI7_9HEMI</name>
<dbReference type="PANTHER" id="PTHR47160">
    <property type="entry name" value="PUTATIVE-RELATED"/>
    <property type="match status" value="1"/>
</dbReference>
<evidence type="ECO:0000313" key="6">
    <source>
        <dbReference type="EMBL" id="CAI6377261.1"/>
    </source>
</evidence>
<dbReference type="Gene3D" id="2.20.25.240">
    <property type="match status" value="1"/>
</dbReference>
<reference evidence="6 7" key="1">
    <citation type="submission" date="2023-01" db="EMBL/GenBank/DDBJ databases">
        <authorList>
            <person name="Whitehead M."/>
        </authorList>
    </citation>
    <scope>NUCLEOTIDE SEQUENCE [LARGE SCALE GENOMIC DNA]</scope>
</reference>
<comment type="caution">
    <text evidence="6">The sequence shown here is derived from an EMBL/GenBank/DDBJ whole genome shotgun (WGS) entry which is preliminary data.</text>
</comment>
<dbReference type="AlphaFoldDB" id="A0AAV0YDI7"/>
<evidence type="ECO:0000256" key="1">
    <source>
        <dbReference type="ARBA" id="ARBA00022723"/>
    </source>
</evidence>
<keyword evidence="1" id="KW-0479">Metal-binding</keyword>
<dbReference type="InterPro" id="IPR036317">
    <property type="entry name" value="Cullin_homology_sf"/>
</dbReference>
<sequence length="476" mass="54530">MALMKSNRNEYIFTENGFIYLFDKLSSDSLKKFWRCKYKRECKARVHTGIDSLEVLKRINEHTHDSEAAKVEAMVGINRLKNRAAETMEPTSTVINECISGLSEAAKGAISSSQALKKVVRRKRKEIQASPNAPQDLLTLEIPDSFKVYSPSTGLIEPFLLDDSGPGVDRILIFGRNRSLDILYNSKVWYCDGTFKIAPAIFSQVFVILAEALGGVHPLIYALLPNKQEKTYTHLFKMLNQLKPGLNPTSISCDFEQAILKSIKTEYPNTEIYGCLYHFSKNVYKKLCDLGIVSNYRNNSDFSIFVKMVVALTFIPINDIDLAIESLSGYLPDELQPLLDWFEDNYVGRINRNRRGRRLPLFPPNIWSMYNRVLNGKNRTNNHAEAANRRLNMEMGVNHPSLWSFITCLQKVQSGRDFYYSQLEAGNSPPKKLKKYIDVDKRILKIVQNYEQSEILTFLRGIAQIFQYININLKSM</sequence>
<dbReference type="PANTHER" id="PTHR47160:SF8">
    <property type="entry name" value="MULE TRANSPOSASE DOMAIN-CONTAINING PROTEIN"/>
    <property type="match status" value="1"/>
</dbReference>
<proteinExistence type="predicted"/>
<evidence type="ECO:0000256" key="3">
    <source>
        <dbReference type="ARBA" id="ARBA00022833"/>
    </source>
</evidence>
<dbReference type="GO" id="GO:0008270">
    <property type="term" value="F:zinc ion binding"/>
    <property type="evidence" value="ECO:0007669"/>
    <property type="project" value="UniProtKB-KW"/>
</dbReference>
<evidence type="ECO:0000256" key="2">
    <source>
        <dbReference type="ARBA" id="ARBA00022771"/>
    </source>
</evidence>